<dbReference type="Gene3D" id="2.40.160.20">
    <property type="match status" value="1"/>
</dbReference>
<dbReference type="Pfam" id="PF03922">
    <property type="entry name" value="OmpW"/>
    <property type="match status" value="1"/>
</dbReference>
<dbReference type="InterPro" id="IPR005618">
    <property type="entry name" value="OMPW"/>
</dbReference>
<evidence type="ECO:0000313" key="3">
    <source>
        <dbReference type="Proteomes" id="UP000736373"/>
    </source>
</evidence>
<name>A0ABR7PXV0_9BURK</name>
<evidence type="ECO:0000313" key="2">
    <source>
        <dbReference type="EMBL" id="MBC8751026.1"/>
    </source>
</evidence>
<accession>A0ABR7PXV0</accession>
<proteinExistence type="predicted"/>
<comment type="subcellular location">
    <subcellularLocation>
        <location evidence="1">Cell outer membrane</location>
    </subcellularLocation>
</comment>
<reference evidence="2 3" key="1">
    <citation type="submission" date="2019-09" db="EMBL/GenBank/DDBJ databases">
        <title>Paraburkholderia podalyriae sp. nov., A South African Podalyria-associated rhizobium.</title>
        <authorList>
            <person name="Mavima L."/>
            <person name="Beukes C.W."/>
            <person name="Palmer M."/>
            <person name="De Meyer S.E."/>
            <person name="James E.K."/>
            <person name="Maluk M."/>
            <person name="Avontuur J.R."/>
            <person name="Chan W.Y."/>
            <person name="Venter S.N."/>
            <person name="Steenkamp E.T."/>
        </authorList>
    </citation>
    <scope>NUCLEOTIDE SEQUENCE [LARGE SCALE GENOMIC DNA]</scope>
    <source>
        <strain evidence="2 3">WC7.3b</strain>
    </source>
</reference>
<keyword evidence="3" id="KW-1185">Reference proteome</keyword>
<dbReference type="SUPFAM" id="SSF56925">
    <property type="entry name" value="OMPA-like"/>
    <property type="match status" value="1"/>
</dbReference>
<protein>
    <submittedName>
        <fullName evidence="2">OmpW family protein</fullName>
    </submittedName>
</protein>
<dbReference type="InterPro" id="IPR011250">
    <property type="entry name" value="OMP/PagP_B-barrel"/>
</dbReference>
<sequence>MGDNSLAQYGVVGKSKPLSPVLELRYHFMRPDARFRPFVGMGINYTWFVDTHITNRQFLDDSCGPGCTTDSSLSPSWNPTFKAGFNFALNKHLGINASVTYIPMSSTLTTDARTAAGSHIVTKLRIHPDPLITQPDLAYTF</sequence>
<dbReference type="PANTHER" id="PTHR36920">
    <property type="match status" value="1"/>
</dbReference>
<evidence type="ECO:0000256" key="1">
    <source>
        <dbReference type="ARBA" id="ARBA00004442"/>
    </source>
</evidence>
<dbReference type="PANTHER" id="PTHR36920:SF1">
    <property type="entry name" value="OUTER MEMBRANE PROTEIN W"/>
    <property type="match status" value="1"/>
</dbReference>
<gene>
    <name evidence="2" type="ORF">F6X42_31960</name>
</gene>
<comment type="caution">
    <text evidence="2">The sequence shown here is derived from an EMBL/GenBank/DDBJ whole genome shotgun (WGS) entry which is preliminary data.</text>
</comment>
<dbReference type="EMBL" id="VZQQ01000044">
    <property type="protein sequence ID" value="MBC8751026.1"/>
    <property type="molecule type" value="Genomic_DNA"/>
</dbReference>
<organism evidence="2 3">
    <name type="scientific">Paraburkholderia podalyriae</name>
    <dbReference type="NCBI Taxonomy" id="1938811"/>
    <lineage>
        <taxon>Bacteria</taxon>
        <taxon>Pseudomonadati</taxon>
        <taxon>Pseudomonadota</taxon>
        <taxon>Betaproteobacteria</taxon>
        <taxon>Burkholderiales</taxon>
        <taxon>Burkholderiaceae</taxon>
        <taxon>Paraburkholderia</taxon>
    </lineage>
</organism>
<dbReference type="Proteomes" id="UP000736373">
    <property type="component" value="Unassembled WGS sequence"/>
</dbReference>
<dbReference type="RefSeq" id="WP_187637960.1">
    <property type="nucleotide sequence ID" value="NZ_VZQQ01000044.1"/>
</dbReference>